<protein>
    <recommendedName>
        <fullName evidence="4">procollagen-proline 4-dioxygenase</fullName>
        <ecNumber evidence="4">1.14.11.2</ecNumber>
    </recommendedName>
</protein>
<dbReference type="PANTHER" id="PTHR10869">
    <property type="entry name" value="PROLYL 4-HYDROXYLASE ALPHA SUBUNIT"/>
    <property type="match status" value="1"/>
</dbReference>
<keyword evidence="5" id="KW-0812">Transmembrane</keyword>
<dbReference type="EC" id="1.14.11.2" evidence="4"/>
<sequence>MGSAKVKKEIKRKDSHNARPARKKSHKRSISDLISGSNMKIGILVILALGFLLCVVKMPVFKPNDQEKNSTFEFNPAKVIQISWKPRVFLYKGFLSDQECDHLIMLAKKKLAKSMVANDKSGEGYLSEVRTSSGMFLKKRQDEIVDRIEKRIANWVLLPEENAETIQILRYEHGQKYEPHYDFFVDKKNQKQGGHRLATVLMYLSDVKLGGETVFPNAQFGHLQFKDDTWSDCAWEGLAVKSVKGDAVLFFNLNPDGTTDPKSLHGSCPVIEGEKWSAPNWIHVGSYEDQSYTAPDNCYDEHEKCQMWADSGECDTNTDYMFRYCRHSCKVCGAMTDE</sequence>
<dbReference type="GO" id="GO:0005789">
    <property type="term" value="C:endoplasmic reticulum membrane"/>
    <property type="evidence" value="ECO:0007669"/>
    <property type="project" value="UniProtKB-SubCell"/>
</dbReference>
<evidence type="ECO:0000256" key="2">
    <source>
        <dbReference type="ARBA" id="ARBA00004648"/>
    </source>
</evidence>
<organism evidence="18 19">
    <name type="scientific">Rhynchospora pubera</name>
    <dbReference type="NCBI Taxonomy" id="906938"/>
    <lineage>
        <taxon>Eukaryota</taxon>
        <taxon>Viridiplantae</taxon>
        <taxon>Streptophyta</taxon>
        <taxon>Embryophyta</taxon>
        <taxon>Tracheophyta</taxon>
        <taxon>Spermatophyta</taxon>
        <taxon>Magnoliopsida</taxon>
        <taxon>Liliopsida</taxon>
        <taxon>Poales</taxon>
        <taxon>Cyperaceae</taxon>
        <taxon>Cyperoideae</taxon>
        <taxon>Rhynchosporeae</taxon>
        <taxon>Rhynchospora</taxon>
    </lineage>
</organism>
<evidence type="ECO:0000256" key="9">
    <source>
        <dbReference type="ARBA" id="ARBA00022989"/>
    </source>
</evidence>
<dbReference type="InterPro" id="IPR044862">
    <property type="entry name" value="Pro_4_hyd_alph_FE2OG_OXY"/>
</dbReference>
<comment type="cofactor">
    <cofactor evidence="1">
        <name>L-ascorbate</name>
        <dbReference type="ChEBI" id="CHEBI:38290"/>
    </cofactor>
</comment>
<evidence type="ECO:0000313" key="19">
    <source>
        <dbReference type="Proteomes" id="UP001140206"/>
    </source>
</evidence>
<gene>
    <name evidence="18" type="ORF">LUZ62_053825</name>
</gene>
<keyword evidence="7" id="KW-0223">Dioxygenase</keyword>
<evidence type="ECO:0000256" key="13">
    <source>
        <dbReference type="ARBA" id="ARBA00023180"/>
    </source>
</evidence>
<dbReference type="Pfam" id="PF01549">
    <property type="entry name" value="ShK"/>
    <property type="match status" value="1"/>
</dbReference>
<dbReference type="EMBL" id="JAMFTS010000003">
    <property type="protein sequence ID" value="KAJ4769568.1"/>
    <property type="molecule type" value="Genomic_DNA"/>
</dbReference>
<dbReference type="SMART" id="SM00254">
    <property type="entry name" value="ShKT"/>
    <property type="match status" value="1"/>
</dbReference>
<keyword evidence="9" id="KW-1133">Transmembrane helix</keyword>
<dbReference type="Proteomes" id="UP001140206">
    <property type="component" value="Chromosome 3"/>
</dbReference>
<dbReference type="PANTHER" id="PTHR10869:SF62">
    <property type="entry name" value="PROCOLLAGEN-PROLINE 4-DIOXYGENASE"/>
    <property type="match status" value="1"/>
</dbReference>
<dbReference type="InterPro" id="IPR045054">
    <property type="entry name" value="P4HA-like"/>
</dbReference>
<evidence type="ECO:0000256" key="15">
    <source>
        <dbReference type="SAM" id="MobiDB-lite"/>
    </source>
</evidence>
<dbReference type="Gene3D" id="2.60.120.620">
    <property type="entry name" value="q2cbj1_9rhob like domain"/>
    <property type="match status" value="1"/>
</dbReference>
<evidence type="ECO:0000256" key="5">
    <source>
        <dbReference type="ARBA" id="ARBA00022692"/>
    </source>
</evidence>
<dbReference type="GO" id="GO:0004656">
    <property type="term" value="F:procollagen-proline 4-dioxygenase activity"/>
    <property type="evidence" value="ECO:0007669"/>
    <property type="project" value="UniProtKB-EC"/>
</dbReference>
<evidence type="ECO:0000256" key="3">
    <source>
        <dbReference type="ARBA" id="ARBA00006511"/>
    </source>
</evidence>
<keyword evidence="11" id="KW-0408">Iron</keyword>
<dbReference type="SMART" id="SM00702">
    <property type="entry name" value="P4Hc"/>
    <property type="match status" value="1"/>
</dbReference>
<dbReference type="FunFam" id="2.60.120.620:FF:000002">
    <property type="entry name" value="Prolyl 4-hydroxylase 4"/>
    <property type="match status" value="1"/>
</dbReference>
<comment type="catalytic activity">
    <reaction evidence="14">
        <text>L-prolyl-[collagen] + 2-oxoglutarate + O2 = trans-4-hydroxy-L-prolyl-[collagen] + succinate + CO2</text>
        <dbReference type="Rhea" id="RHEA:18945"/>
        <dbReference type="Rhea" id="RHEA-COMP:11676"/>
        <dbReference type="Rhea" id="RHEA-COMP:11680"/>
        <dbReference type="ChEBI" id="CHEBI:15379"/>
        <dbReference type="ChEBI" id="CHEBI:16526"/>
        <dbReference type="ChEBI" id="CHEBI:16810"/>
        <dbReference type="ChEBI" id="CHEBI:30031"/>
        <dbReference type="ChEBI" id="CHEBI:50342"/>
        <dbReference type="ChEBI" id="CHEBI:61965"/>
        <dbReference type="EC" id="1.14.11.2"/>
    </reaction>
</comment>
<dbReference type="PROSITE" id="PS51670">
    <property type="entry name" value="SHKT"/>
    <property type="match status" value="1"/>
</dbReference>
<feature type="domain" description="Fe2OG dioxygenase" evidence="16">
    <location>
        <begin position="162"/>
        <end position="284"/>
    </location>
</feature>
<evidence type="ECO:0000256" key="7">
    <source>
        <dbReference type="ARBA" id="ARBA00022964"/>
    </source>
</evidence>
<evidence type="ECO:0000256" key="8">
    <source>
        <dbReference type="ARBA" id="ARBA00022968"/>
    </source>
</evidence>
<evidence type="ECO:0000256" key="11">
    <source>
        <dbReference type="ARBA" id="ARBA00023004"/>
    </source>
</evidence>
<keyword evidence="12" id="KW-0472">Membrane</keyword>
<feature type="domain" description="ShKT" evidence="17">
    <location>
        <begin position="298"/>
        <end position="332"/>
    </location>
</feature>
<feature type="compositionally biased region" description="Basic residues" evidence="15">
    <location>
        <begin position="18"/>
        <end position="28"/>
    </location>
</feature>
<dbReference type="AlphaFoldDB" id="A0AAV8DTB7"/>
<dbReference type="Pfam" id="PF13640">
    <property type="entry name" value="2OG-FeII_Oxy_3"/>
    <property type="match status" value="1"/>
</dbReference>
<keyword evidence="19" id="KW-1185">Reference proteome</keyword>
<evidence type="ECO:0000259" key="16">
    <source>
        <dbReference type="PROSITE" id="PS51471"/>
    </source>
</evidence>
<comment type="subcellular location">
    <subcellularLocation>
        <location evidence="2">Endoplasmic reticulum membrane</location>
        <topology evidence="2">Single-pass type II membrane protein</topology>
    </subcellularLocation>
</comment>
<comment type="caution">
    <text evidence="18">The sequence shown here is derived from an EMBL/GenBank/DDBJ whole genome shotgun (WGS) entry which is preliminary data.</text>
</comment>
<evidence type="ECO:0000256" key="6">
    <source>
        <dbReference type="ARBA" id="ARBA00022723"/>
    </source>
</evidence>
<dbReference type="InterPro" id="IPR003582">
    <property type="entry name" value="ShKT_dom"/>
</dbReference>
<proteinExistence type="inferred from homology"/>
<keyword evidence="8" id="KW-0735">Signal-anchor</keyword>
<evidence type="ECO:0000313" key="18">
    <source>
        <dbReference type="EMBL" id="KAJ4769568.1"/>
    </source>
</evidence>
<evidence type="ECO:0000256" key="1">
    <source>
        <dbReference type="ARBA" id="ARBA00001961"/>
    </source>
</evidence>
<dbReference type="InterPro" id="IPR006620">
    <property type="entry name" value="Pro_4_hyd_alph"/>
</dbReference>
<dbReference type="GO" id="GO:0005506">
    <property type="term" value="F:iron ion binding"/>
    <property type="evidence" value="ECO:0007669"/>
    <property type="project" value="InterPro"/>
</dbReference>
<accession>A0AAV8DTB7</accession>
<dbReference type="GO" id="GO:0031418">
    <property type="term" value="F:L-ascorbic acid binding"/>
    <property type="evidence" value="ECO:0007669"/>
    <property type="project" value="InterPro"/>
</dbReference>
<evidence type="ECO:0000256" key="4">
    <source>
        <dbReference type="ARBA" id="ARBA00012269"/>
    </source>
</evidence>
<evidence type="ECO:0000256" key="10">
    <source>
        <dbReference type="ARBA" id="ARBA00023002"/>
    </source>
</evidence>
<feature type="region of interest" description="Disordered" evidence="15">
    <location>
        <begin position="1"/>
        <end position="29"/>
    </location>
</feature>
<name>A0AAV8DTB7_9POAL</name>
<dbReference type="PROSITE" id="PS51471">
    <property type="entry name" value="FE2OG_OXY"/>
    <property type="match status" value="1"/>
</dbReference>
<keyword evidence="10" id="KW-0560">Oxidoreductase</keyword>
<evidence type="ECO:0000256" key="12">
    <source>
        <dbReference type="ARBA" id="ARBA00023136"/>
    </source>
</evidence>
<keyword evidence="6" id="KW-0479">Metal-binding</keyword>
<comment type="similarity">
    <text evidence="3">Belongs to the P4HA family.</text>
</comment>
<dbReference type="InterPro" id="IPR005123">
    <property type="entry name" value="Oxoglu/Fe-dep_dioxygenase_dom"/>
</dbReference>
<evidence type="ECO:0000256" key="14">
    <source>
        <dbReference type="ARBA" id="ARBA00049169"/>
    </source>
</evidence>
<evidence type="ECO:0000259" key="17">
    <source>
        <dbReference type="PROSITE" id="PS51670"/>
    </source>
</evidence>
<keyword evidence="13" id="KW-0325">Glycoprotein</keyword>
<reference evidence="18" key="1">
    <citation type="submission" date="2022-08" db="EMBL/GenBank/DDBJ databases">
        <authorList>
            <person name="Marques A."/>
        </authorList>
    </citation>
    <scope>NUCLEOTIDE SEQUENCE</scope>
    <source>
        <strain evidence="18">RhyPub2mFocal</strain>
        <tissue evidence="18">Leaves</tissue>
    </source>
</reference>